<sequence>MSNHTSTTDSAREYVKNLCERAEHHRAVNHPYLKRLAKGEVPNIVGALQDLTYQYQAYSGDFLRYLTATISLMKDRDHRKELLHNLTEETGQVSDEDANALKEIGIEKEWVDGVAHPRLFLRFLDAIGIDEKYRKEHPLADETEIWRDMFYDLCAKGGPAQSLGAIGLGTENVGNDKPFQKII</sequence>
<dbReference type="Gene3D" id="1.20.910.10">
    <property type="entry name" value="Heme oxygenase-like"/>
    <property type="match status" value="1"/>
</dbReference>
<comment type="caution">
    <text evidence="2">The sequence shown here is derived from an EMBL/GenBank/DDBJ whole genome shotgun (WGS) entry which is preliminary data.</text>
</comment>
<gene>
    <name evidence="2" type="ORF">THIOM_005068</name>
</gene>
<organism evidence="2 3">
    <name type="scientific">Candidatus Thiomargarita nelsonii</name>
    <dbReference type="NCBI Taxonomy" id="1003181"/>
    <lineage>
        <taxon>Bacteria</taxon>
        <taxon>Pseudomonadati</taxon>
        <taxon>Pseudomonadota</taxon>
        <taxon>Gammaproteobacteria</taxon>
        <taxon>Thiotrichales</taxon>
        <taxon>Thiotrichaceae</taxon>
        <taxon>Thiomargarita</taxon>
    </lineage>
</organism>
<dbReference type="AlphaFoldDB" id="A0A176RU82"/>
<dbReference type="InterPro" id="IPR016084">
    <property type="entry name" value="Haem_Oase-like_multi-hlx"/>
</dbReference>
<evidence type="ECO:0000256" key="1">
    <source>
        <dbReference type="ARBA" id="ARBA00023002"/>
    </source>
</evidence>
<name>A0A176RU82_9GAMM</name>
<dbReference type="SUPFAM" id="SSF48613">
    <property type="entry name" value="Heme oxygenase-like"/>
    <property type="match status" value="1"/>
</dbReference>
<reference evidence="2 3" key="1">
    <citation type="submission" date="2016-05" db="EMBL/GenBank/DDBJ databases">
        <title>Single-cell genome of chain-forming Candidatus Thiomargarita nelsonii and comparison to other large sulfur-oxidizing bacteria.</title>
        <authorList>
            <person name="Winkel M."/>
            <person name="Salman V."/>
            <person name="Woyke T."/>
            <person name="Schulz-Vogt H."/>
            <person name="Richter M."/>
            <person name="Flood B."/>
            <person name="Bailey J."/>
            <person name="Amann R."/>
            <person name="Mussmann M."/>
        </authorList>
    </citation>
    <scope>NUCLEOTIDE SEQUENCE [LARGE SCALE GENOMIC DNA]</scope>
    <source>
        <strain evidence="2 3">THI036</strain>
    </source>
</reference>
<dbReference type="Proteomes" id="UP000076962">
    <property type="component" value="Unassembled WGS sequence"/>
</dbReference>
<dbReference type="Pfam" id="PF14518">
    <property type="entry name" value="Haem_oxygenas_2"/>
    <property type="match status" value="1"/>
</dbReference>
<evidence type="ECO:0000313" key="2">
    <source>
        <dbReference type="EMBL" id="OAD19304.1"/>
    </source>
</evidence>
<protein>
    <submittedName>
        <fullName evidence="2">TENA/THI-4 family protein</fullName>
    </submittedName>
</protein>
<evidence type="ECO:0000313" key="3">
    <source>
        <dbReference type="Proteomes" id="UP000076962"/>
    </source>
</evidence>
<dbReference type="InterPro" id="IPR039068">
    <property type="entry name" value="PqqC-like"/>
</dbReference>
<keyword evidence="1" id="KW-0560">Oxidoreductase</keyword>
<dbReference type="EMBL" id="LUTY01002856">
    <property type="protein sequence ID" value="OAD19304.1"/>
    <property type="molecule type" value="Genomic_DNA"/>
</dbReference>
<dbReference type="GO" id="GO:0016491">
    <property type="term" value="F:oxidoreductase activity"/>
    <property type="evidence" value="ECO:0007669"/>
    <property type="project" value="UniProtKB-KW"/>
</dbReference>
<proteinExistence type="predicted"/>
<dbReference type="PANTHER" id="PTHR40279:SF3">
    <property type="entry name" value="4-AMINOBENZOATE SYNTHASE"/>
    <property type="match status" value="1"/>
</dbReference>
<accession>A0A176RU82</accession>
<dbReference type="PANTHER" id="PTHR40279">
    <property type="entry name" value="PQQC-LIKE PROTEIN"/>
    <property type="match status" value="1"/>
</dbReference>
<keyword evidence="3" id="KW-1185">Reference proteome</keyword>